<dbReference type="RefSeq" id="XP_041192832.1">
    <property type="nucleotide sequence ID" value="XM_041332931.1"/>
</dbReference>
<dbReference type="Proteomes" id="UP000807769">
    <property type="component" value="Unassembled WGS sequence"/>
</dbReference>
<gene>
    <name evidence="2" type="ORF">BJ212DRAFT_1299875</name>
</gene>
<comment type="caution">
    <text evidence="2">The sequence shown here is derived from an EMBL/GenBank/DDBJ whole genome shotgun (WGS) entry which is preliminary data.</text>
</comment>
<reference evidence="2" key="1">
    <citation type="journal article" date="2020" name="New Phytol.">
        <title>Comparative genomics reveals dynamic genome evolution in host specialist ectomycorrhizal fungi.</title>
        <authorList>
            <person name="Lofgren L.A."/>
            <person name="Nguyen N.H."/>
            <person name="Vilgalys R."/>
            <person name="Ruytinx J."/>
            <person name="Liao H.L."/>
            <person name="Branco S."/>
            <person name="Kuo A."/>
            <person name="LaButti K."/>
            <person name="Lipzen A."/>
            <person name="Andreopoulos W."/>
            <person name="Pangilinan J."/>
            <person name="Riley R."/>
            <person name="Hundley H."/>
            <person name="Na H."/>
            <person name="Barry K."/>
            <person name="Grigoriev I.V."/>
            <person name="Stajich J.E."/>
            <person name="Kennedy P.G."/>
        </authorList>
    </citation>
    <scope>NUCLEOTIDE SEQUENCE</scope>
    <source>
        <strain evidence="2">MN1</strain>
    </source>
</reference>
<accession>A0A9P7EAZ4</accession>
<name>A0A9P7EAZ4_9AGAM</name>
<sequence length="334" mass="38253">MLQDLQNGQYPHDNDQETLTDITLNALSYKDFPTLRHVQAKLIVQAKSALNLYLDPKLSCSWCEASLLVAKSHGKGLSHAHNICTWIHNFLHYEILPLHHYGHYSNTILKDKDFAQDIQLHLMEVAKHDYICTQYIVDYITRPEVQGKLGSKKTRISLATAQRWIHKLDWQYGKKWNEMYIDSHECEDVVKYHEEFLQCWKEYKKCMVTYDNDSNVLTSPSGFPVAQGDKAIPEQKDEGPSLMIPDMVTLNWGRLKEEEACIIFKAGKNQDGYFSAEDLLVQVEQAIDIFECKTNGFATGLFMFSDAPSHQKHAPDVVSAQKMPKQSKAGQTPT</sequence>
<dbReference type="OrthoDB" id="6511194at2759"/>
<dbReference type="PANTHER" id="PTHR35871">
    <property type="entry name" value="EXPRESSED PROTEIN"/>
    <property type="match status" value="1"/>
</dbReference>
<evidence type="ECO:0000256" key="1">
    <source>
        <dbReference type="SAM" id="MobiDB-lite"/>
    </source>
</evidence>
<evidence type="ECO:0000313" key="3">
    <source>
        <dbReference type="Proteomes" id="UP000807769"/>
    </source>
</evidence>
<dbReference type="EMBL" id="JABBWG010000017">
    <property type="protein sequence ID" value="KAG1816026.1"/>
    <property type="molecule type" value="Genomic_DNA"/>
</dbReference>
<feature type="region of interest" description="Disordered" evidence="1">
    <location>
        <begin position="313"/>
        <end position="334"/>
    </location>
</feature>
<dbReference type="GeneID" id="64626948"/>
<keyword evidence="3" id="KW-1185">Reference proteome</keyword>
<organism evidence="2 3">
    <name type="scientific">Suillus subaureus</name>
    <dbReference type="NCBI Taxonomy" id="48587"/>
    <lineage>
        <taxon>Eukaryota</taxon>
        <taxon>Fungi</taxon>
        <taxon>Dikarya</taxon>
        <taxon>Basidiomycota</taxon>
        <taxon>Agaricomycotina</taxon>
        <taxon>Agaricomycetes</taxon>
        <taxon>Agaricomycetidae</taxon>
        <taxon>Boletales</taxon>
        <taxon>Suillineae</taxon>
        <taxon>Suillaceae</taxon>
        <taxon>Suillus</taxon>
    </lineage>
</organism>
<protein>
    <submittedName>
        <fullName evidence="2">Uncharacterized protein</fullName>
    </submittedName>
</protein>
<evidence type="ECO:0000313" key="2">
    <source>
        <dbReference type="EMBL" id="KAG1816026.1"/>
    </source>
</evidence>
<dbReference type="AlphaFoldDB" id="A0A9P7EAZ4"/>
<dbReference type="PANTHER" id="PTHR35871:SF1">
    <property type="entry name" value="CXC1-LIKE CYSTEINE CLUSTER ASSOCIATED WITH KDZ TRANSPOSASES DOMAIN-CONTAINING PROTEIN"/>
    <property type="match status" value="1"/>
</dbReference>
<proteinExistence type="predicted"/>